<evidence type="ECO:0000259" key="2">
    <source>
        <dbReference type="Pfam" id="PF00857"/>
    </source>
</evidence>
<dbReference type="PANTHER" id="PTHR43540">
    <property type="entry name" value="PEROXYUREIDOACRYLATE/UREIDOACRYLATE AMIDOHYDROLASE-RELATED"/>
    <property type="match status" value="1"/>
</dbReference>
<dbReference type="CDD" id="cd00431">
    <property type="entry name" value="cysteine_hydrolases"/>
    <property type="match status" value="1"/>
</dbReference>
<dbReference type="RefSeq" id="WP_124081466.1">
    <property type="nucleotide sequence ID" value="NZ_UWPJ01000031.1"/>
</dbReference>
<keyword evidence="1 3" id="KW-0378">Hydrolase</keyword>
<dbReference type="GO" id="GO:0016787">
    <property type="term" value="F:hydrolase activity"/>
    <property type="evidence" value="ECO:0007669"/>
    <property type="project" value="UniProtKB-KW"/>
</dbReference>
<name>A0A3P4B856_9BURK</name>
<dbReference type="InterPro" id="IPR000868">
    <property type="entry name" value="Isochorismatase-like_dom"/>
</dbReference>
<evidence type="ECO:0000256" key="1">
    <source>
        <dbReference type="ARBA" id="ARBA00022801"/>
    </source>
</evidence>
<protein>
    <submittedName>
        <fullName evidence="3">Peroxyureidoacrylate/ureidoacrylate amidohydrolase RutB</fullName>
        <ecNumber evidence="3">3.5.1.110</ecNumber>
    </submittedName>
</protein>
<proteinExistence type="predicted"/>
<dbReference type="PANTHER" id="PTHR43540:SF6">
    <property type="entry name" value="ISOCHORISMATASE-LIKE DOMAIN-CONTAINING PROTEIN"/>
    <property type="match status" value="1"/>
</dbReference>
<dbReference type="InterPro" id="IPR036380">
    <property type="entry name" value="Isochorismatase-like_sf"/>
</dbReference>
<feature type="domain" description="Isochorismatase-like" evidence="2">
    <location>
        <begin position="29"/>
        <end position="213"/>
    </location>
</feature>
<dbReference type="Proteomes" id="UP000277294">
    <property type="component" value="Unassembled WGS sequence"/>
</dbReference>
<accession>A0A3P4B856</accession>
<gene>
    <name evidence="3" type="primary">rutB_6</name>
    <name evidence="3" type="ORF">PIGHUM_03959</name>
</gene>
<evidence type="ECO:0000313" key="3">
    <source>
        <dbReference type="EMBL" id="VCU71868.1"/>
    </source>
</evidence>
<dbReference type="EMBL" id="UWPJ01000031">
    <property type="protein sequence ID" value="VCU71868.1"/>
    <property type="molecule type" value="Genomic_DNA"/>
</dbReference>
<dbReference type="AlphaFoldDB" id="A0A3P4B856"/>
<dbReference type="InterPro" id="IPR050272">
    <property type="entry name" value="Isochorismatase-like_hydrls"/>
</dbReference>
<dbReference type="Pfam" id="PF00857">
    <property type="entry name" value="Isochorismatase"/>
    <property type="match status" value="1"/>
</dbReference>
<reference evidence="3 4" key="1">
    <citation type="submission" date="2018-10" db="EMBL/GenBank/DDBJ databases">
        <authorList>
            <person name="Criscuolo A."/>
        </authorList>
    </citation>
    <scope>NUCLEOTIDE SEQUENCE [LARGE SCALE GENOMIC DNA]</scope>
    <source>
        <strain evidence="3">DnA1</strain>
    </source>
</reference>
<sequence length="225" mass="24872">MPYTTPPSIIERIERRRGQTVPALDPATTALVIVDMQNYFVREDYAPRSHAARGIVDEINKVAEAVRGSGGMVVWIQTTAEGALLHWWRHHAEGLNARARGLRLEGLSEDSSGFSLYEGLDHRQEDIYVKKIKFSAFAEESSRLDAILKERGIETTAICGTLTNVCCDSTARDAMMKNYRSIMISNANAALTESEHGASLDTFQAFFGYVMNGDEFIAHLDAGAV</sequence>
<dbReference type="SUPFAM" id="SSF52499">
    <property type="entry name" value="Isochorismatase-like hydrolases"/>
    <property type="match status" value="1"/>
</dbReference>
<evidence type="ECO:0000313" key="4">
    <source>
        <dbReference type="Proteomes" id="UP000277294"/>
    </source>
</evidence>
<dbReference type="Gene3D" id="3.40.50.850">
    <property type="entry name" value="Isochorismatase-like"/>
    <property type="match status" value="1"/>
</dbReference>
<dbReference type="OrthoDB" id="9781985at2"/>
<organism evidence="3 4">
    <name type="scientific">Pigmentiphaga humi</name>
    <dbReference type="NCBI Taxonomy" id="2478468"/>
    <lineage>
        <taxon>Bacteria</taxon>
        <taxon>Pseudomonadati</taxon>
        <taxon>Pseudomonadota</taxon>
        <taxon>Betaproteobacteria</taxon>
        <taxon>Burkholderiales</taxon>
        <taxon>Alcaligenaceae</taxon>
        <taxon>Pigmentiphaga</taxon>
    </lineage>
</organism>
<dbReference type="EC" id="3.5.1.110" evidence="3"/>
<keyword evidence="4" id="KW-1185">Reference proteome</keyword>